<dbReference type="EMBL" id="CP099468">
    <property type="protein sequence ID" value="USQ86240.1"/>
    <property type="molecule type" value="Genomic_DNA"/>
</dbReference>
<proteinExistence type="predicted"/>
<evidence type="ECO:0000313" key="1">
    <source>
        <dbReference type="EMBL" id="OQD56956.1"/>
    </source>
</evidence>
<evidence type="ECO:0000313" key="4">
    <source>
        <dbReference type="Proteomes" id="UP001056374"/>
    </source>
</evidence>
<reference evidence="1" key="2">
    <citation type="submission" date="2016-11" db="EMBL/GenBank/DDBJ databases">
        <authorList>
            <person name="Jaros S."/>
            <person name="Januszkiewicz K."/>
            <person name="Wedrychowicz H."/>
        </authorList>
    </citation>
    <scope>NUCLEOTIDE SEQUENCE [LARGE SCALE GENOMIC DNA]</scope>
    <source>
        <strain evidence="1">DSM 41896</strain>
    </source>
</reference>
<accession>A0A1V6MXB1</accession>
<reference evidence="1 3" key="3">
    <citation type="submission" date="2017-02" db="EMBL/GenBank/DDBJ databases">
        <title>Draft genome sequence of Streptomyces phaeoluteigriseus type strain DSM41896.</title>
        <authorList>
            <person name="Salih T.S."/>
            <person name="Algora Gallardo L."/>
            <person name="Melo Santos T."/>
            <person name="Filgueira Martinez S."/>
            <person name="Herron P.R."/>
        </authorList>
    </citation>
    <scope>NUCLEOTIDE SEQUENCE [LARGE SCALE GENOMIC DNA]</scope>
    <source>
        <strain evidence="1 3">DSM 41896</strain>
    </source>
</reference>
<name>A0A1V6MXB1_9ACTN</name>
<organism evidence="1 3">
    <name type="scientific">Streptomyces phaeoluteigriseus</name>
    <dbReference type="NCBI Taxonomy" id="114686"/>
    <lineage>
        <taxon>Bacteria</taxon>
        <taxon>Bacillati</taxon>
        <taxon>Actinomycetota</taxon>
        <taxon>Actinomycetes</taxon>
        <taxon>Kitasatosporales</taxon>
        <taxon>Streptomycetaceae</taxon>
        <taxon>Streptomyces</taxon>
        <taxon>Streptomyces aurantiacus group</taxon>
    </lineage>
</organism>
<dbReference type="EMBL" id="MPOH02000006">
    <property type="protein sequence ID" value="OQD56956.1"/>
    <property type="molecule type" value="Genomic_DNA"/>
</dbReference>
<dbReference type="RefSeq" id="WP_073491670.1">
    <property type="nucleotide sequence ID" value="NZ_CP099468.1"/>
</dbReference>
<reference evidence="2" key="4">
    <citation type="submission" date="2022-06" db="EMBL/GenBank/DDBJ databases">
        <title>Complete genome sequence of soil microorganisms Streptomyces sp. Qhu-M197 isolated from Alpine meadows habitats on the Tibetan Plateau.</title>
        <authorList>
            <person name="Zhang B."/>
            <person name="Xiang X."/>
            <person name="Fan J."/>
        </authorList>
    </citation>
    <scope>NUCLEOTIDE SEQUENCE</scope>
    <source>
        <strain evidence="2">Qhu-M197</strain>
    </source>
</reference>
<dbReference type="AlphaFoldDB" id="A0A1V6MXB1"/>
<dbReference type="OrthoDB" id="4313457at2"/>
<keyword evidence="4" id="KW-1185">Reference proteome</keyword>
<dbReference type="Proteomes" id="UP001056374">
    <property type="component" value="Chromosome"/>
</dbReference>
<evidence type="ECO:0000313" key="2">
    <source>
        <dbReference type="EMBL" id="USQ86240.1"/>
    </source>
</evidence>
<reference evidence="3" key="1">
    <citation type="submission" date="2016-11" db="EMBL/GenBank/DDBJ databases">
        <authorList>
            <person name="Schniete J.K."/>
            <person name="Salih T."/>
            <person name="Algora Gallardo L."/>
            <person name="Martinez Fernandez S."/>
            <person name="Herron P.R."/>
        </authorList>
    </citation>
    <scope>NUCLEOTIDE SEQUENCE [LARGE SCALE GENOMIC DNA]</scope>
    <source>
        <strain evidence="3">DSM 41896</strain>
    </source>
</reference>
<protein>
    <submittedName>
        <fullName evidence="1">Uncharacterized protein</fullName>
    </submittedName>
</protein>
<gene>
    <name evidence="1" type="ORF">BM536_006240</name>
    <name evidence="2" type="ORF">NFX46_22575</name>
</gene>
<dbReference type="Proteomes" id="UP000184286">
    <property type="component" value="Unassembled WGS sequence"/>
</dbReference>
<evidence type="ECO:0000313" key="3">
    <source>
        <dbReference type="Proteomes" id="UP000184286"/>
    </source>
</evidence>
<sequence length="99" mass="10464">MSAVHETTADLATIVRDLERLALELRAPRLRRIPPAISAACDALTCAAVLLRAQQNSPEGDATRTALLHDAVALARSTVETTKIACREHRAPPAEGSGA</sequence>
<dbReference type="STRING" id="114686.BM536_006240"/>